<keyword evidence="3 6" id="KW-0812">Transmembrane</keyword>
<dbReference type="InterPro" id="IPR015867">
    <property type="entry name" value="N-reg_PII/ATP_PRibTrfase_C"/>
</dbReference>
<keyword evidence="5 6" id="KW-0472">Membrane</keyword>
<dbReference type="GO" id="GO:0005886">
    <property type="term" value="C:plasma membrane"/>
    <property type="evidence" value="ECO:0007669"/>
    <property type="project" value="UniProtKB-SubCell"/>
</dbReference>
<evidence type="ECO:0000259" key="7">
    <source>
        <dbReference type="Pfam" id="PF10035"/>
    </source>
</evidence>
<proteinExistence type="predicted"/>
<organism evidence="8 9">
    <name type="scientific">Cohnella candidum</name>
    <dbReference type="NCBI Taxonomy" id="2674991"/>
    <lineage>
        <taxon>Bacteria</taxon>
        <taxon>Bacillati</taxon>
        <taxon>Bacillota</taxon>
        <taxon>Bacilli</taxon>
        <taxon>Bacillales</taxon>
        <taxon>Paenibacillaceae</taxon>
        <taxon>Cohnella</taxon>
    </lineage>
</organism>
<dbReference type="InterPro" id="IPR019264">
    <property type="entry name" value="DUF2179"/>
</dbReference>
<sequence>MLHRGVAVVATTLPNDKSRKPKRSQRKTVRVSPRMQEIGSYLFLLVGCFIVAVGFNLFLLPNKIASGGVSGISVIINNLFGITPAYTQWALNIPLFIAGVLVLGKGFGVKTAVGSFVLPLFILLTSQFGSHAPTHDPLLNAVYGGLAVGFGIGLVFRGRASTGGMDIATQILHRLTGIRLGLAMAIFDGIIILSAGILISFENALYALIGLFVTSKTIDVVQTGLQTSKAAFIISNEPDKVSAAILHDLDRGLTRLHGEGGYTGQERPVLLAVVGQNEVAKLKALVRAADPNAFVIISNTAEVLGEGFQYDPLNK</sequence>
<dbReference type="KEGG" id="coh:EAV92_17080"/>
<accession>A0A3G3K0S0</accession>
<dbReference type="EMBL" id="CP033433">
    <property type="protein sequence ID" value="AYQ74124.1"/>
    <property type="molecule type" value="Genomic_DNA"/>
</dbReference>
<dbReference type="InterPro" id="IPR003740">
    <property type="entry name" value="YitT"/>
</dbReference>
<dbReference type="Pfam" id="PF02588">
    <property type="entry name" value="YitT_membrane"/>
    <property type="match status" value="1"/>
</dbReference>
<feature type="transmembrane region" description="Helical" evidence="6">
    <location>
        <begin position="177"/>
        <end position="199"/>
    </location>
</feature>
<keyword evidence="4 6" id="KW-1133">Transmembrane helix</keyword>
<evidence type="ECO:0000313" key="9">
    <source>
        <dbReference type="Proteomes" id="UP000269097"/>
    </source>
</evidence>
<gene>
    <name evidence="8" type="ORF">EAV92_17080</name>
</gene>
<evidence type="ECO:0000256" key="2">
    <source>
        <dbReference type="ARBA" id="ARBA00022475"/>
    </source>
</evidence>
<reference evidence="8 9" key="1">
    <citation type="submission" date="2018-10" db="EMBL/GenBank/DDBJ databases">
        <title>Genome Sequence of Cohnella sp.</title>
        <authorList>
            <person name="Srinivasan S."/>
            <person name="Kim M.K."/>
        </authorList>
    </citation>
    <scope>NUCLEOTIDE SEQUENCE [LARGE SCALE GENOMIC DNA]</scope>
    <source>
        <strain evidence="8 9">18JY8-7</strain>
    </source>
</reference>
<feature type="domain" description="DUF2179" evidence="7">
    <location>
        <begin position="251"/>
        <end position="305"/>
    </location>
</feature>
<dbReference type="PANTHER" id="PTHR33545">
    <property type="entry name" value="UPF0750 MEMBRANE PROTEIN YITT-RELATED"/>
    <property type="match status" value="1"/>
</dbReference>
<dbReference type="AlphaFoldDB" id="A0A3G3K0S0"/>
<evidence type="ECO:0000256" key="4">
    <source>
        <dbReference type="ARBA" id="ARBA00022989"/>
    </source>
</evidence>
<dbReference type="Gene3D" id="3.30.70.120">
    <property type="match status" value="1"/>
</dbReference>
<evidence type="ECO:0000256" key="1">
    <source>
        <dbReference type="ARBA" id="ARBA00004651"/>
    </source>
</evidence>
<dbReference type="Pfam" id="PF10035">
    <property type="entry name" value="DUF2179"/>
    <property type="match status" value="1"/>
</dbReference>
<protein>
    <submittedName>
        <fullName evidence="8">YitT family protein</fullName>
    </submittedName>
</protein>
<dbReference type="PANTHER" id="PTHR33545:SF9">
    <property type="entry name" value="UPF0750 MEMBRANE PROTEIN YITE"/>
    <property type="match status" value="1"/>
</dbReference>
<dbReference type="CDD" id="cd16380">
    <property type="entry name" value="YitT_C"/>
    <property type="match status" value="1"/>
</dbReference>
<dbReference type="InterPro" id="IPR051461">
    <property type="entry name" value="UPF0750_membrane"/>
</dbReference>
<feature type="transmembrane region" description="Helical" evidence="6">
    <location>
        <begin position="95"/>
        <end position="118"/>
    </location>
</feature>
<evidence type="ECO:0000313" key="8">
    <source>
        <dbReference type="EMBL" id="AYQ74124.1"/>
    </source>
</evidence>
<dbReference type="PIRSF" id="PIRSF006483">
    <property type="entry name" value="Membrane_protein_YitT"/>
    <property type="match status" value="1"/>
</dbReference>
<evidence type="ECO:0000256" key="5">
    <source>
        <dbReference type="ARBA" id="ARBA00023136"/>
    </source>
</evidence>
<evidence type="ECO:0000256" key="3">
    <source>
        <dbReference type="ARBA" id="ARBA00022692"/>
    </source>
</evidence>
<comment type="subcellular location">
    <subcellularLocation>
        <location evidence="1">Cell membrane</location>
        <topology evidence="1">Multi-pass membrane protein</topology>
    </subcellularLocation>
</comment>
<dbReference type="Proteomes" id="UP000269097">
    <property type="component" value="Chromosome"/>
</dbReference>
<feature type="transmembrane region" description="Helical" evidence="6">
    <location>
        <begin position="138"/>
        <end position="156"/>
    </location>
</feature>
<feature type="transmembrane region" description="Helical" evidence="6">
    <location>
        <begin position="38"/>
        <end position="58"/>
    </location>
</feature>
<evidence type="ECO:0000256" key="6">
    <source>
        <dbReference type="SAM" id="Phobius"/>
    </source>
</evidence>
<name>A0A3G3K0S0_9BACL</name>
<keyword evidence="9" id="KW-1185">Reference proteome</keyword>
<keyword evidence="2" id="KW-1003">Cell membrane</keyword>